<dbReference type="InterPro" id="IPR001647">
    <property type="entry name" value="HTH_TetR"/>
</dbReference>
<accession>A0A6L7GQ25</accession>
<feature type="region of interest" description="Disordered" evidence="2">
    <location>
        <begin position="1"/>
        <end position="22"/>
    </location>
</feature>
<dbReference type="Gene3D" id="1.10.357.10">
    <property type="entry name" value="Tetracycline Repressor, domain 2"/>
    <property type="match status" value="1"/>
</dbReference>
<evidence type="ECO:0000259" key="3">
    <source>
        <dbReference type="Pfam" id="PF00440"/>
    </source>
</evidence>
<dbReference type="InterPro" id="IPR023772">
    <property type="entry name" value="DNA-bd_HTH_TetR-type_CS"/>
</dbReference>
<comment type="caution">
    <text evidence="4">The sequence shown here is derived from an EMBL/GenBank/DDBJ whole genome shotgun (WGS) entry which is preliminary data.</text>
</comment>
<sequence length="203" mass="20958">MNPPGISAGSSTTVSPDGSAAWKSARLATEKTGPGGASGSVASTMSVTALPGITRVTVGELAAAADVTTGALYHHFRNKMGLYLFVRADVEQRLLDRMAGAAAASGRISDVLLVGFDYAIREQFTYLLGQTPPDGRSDPVTDFVAELLDSLAIDAEAGIVVAAWRAALLADADGAERIRIRTTLRRIVGGLDHDPASPGGVGH</sequence>
<protein>
    <submittedName>
        <fullName evidence="4">TetR family transcriptional regulator</fullName>
    </submittedName>
</protein>
<name>A0A6L7GQ25_9ACTN</name>
<evidence type="ECO:0000313" key="5">
    <source>
        <dbReference type="Proteomes" id="UP000475545"/>
    </source>
</evidence>
<gene>
    <name evidence="4" type="ORF">GIY30_05215</name>
</gene>
<evidence type="ECO:0000256" key="1">
    <source>
        <dbReference type="ARBA" id="ARBA00023125"/>
    </source>
</evidence>
<dbReference type="Pfam" id="PF00440">
    <property type="entry name" value="TetR_N"/>
    <property type="match status" value="1"/>
</dbReference>
<evidence type="ECO:0000256" key="2">
    <source>
        <dbReference type="SAM" id="MobiDB-lite"/>
    </source>
</evidence>
<reference evidence="4 5" key="1">
    <citation type="submission" date="2019-11" db="EMBL/GenBank/DDBJ databases">
        <title>Gordonia sp. nov., a novel actinobacterium isolated from mangrove soil in Hainan.</title>
        <authorList>
            <person name="Huang X."/>
            <person name="Xie Y."/>
            <person name="Chu X."/>
            <person name="Xiao K."/>
        </authorList>
    </citation>
    <scope>NUCLEOTIDE SEQUENCE [LARGE SCALE GENOMIC DNA]</scope>
    <source>
        <strain evidence="4 5">HNM0687</strain>
    </source>
</reference>
<proteinExistence type="predicted"/>
<dbReference type="PROSITE" id="PS01081">
    <property type="entry name" value="HTH_TETR_1"/>
    <property type="match status" value="1"/>
</dbReference>
<evidence type="ECO:0000313" key="4">
    <source>
        <dbReference type="EMBL" id="MXP20755.1"/>
    </source>
</evidence>
<dbReference type="EMBL" id="WMBR01000001">
    <property type="protein sequence ID" value="MXP20755.1"/>
    <property type="molecule type" value="Genomic_DNA"/>
</dbReference>
<feature type="domain" description="HTH tetR-type" evidence="3">
    <location>
        <begin position="48"/>
        <end position="83"/>
    </location>
</feature>
<organism evidence="4 5">
    <name type="scientific">Gordonia mangrovi</name>
    <dbReference type="NCBI Taxonomy" id="2665643"/>
    <lineage>
        <taxon>Bacteria</taxon>
        <taxon>Bacillati</taxon>
        <taxon>Actinomycetota</taxon>
        <taxon>Actinomycetes</taxon>
        <taxon>Mycobacteriales</taxon>
        <taxon>Gordoniaceae</taxon>
        <taxon>Gordonia</taxon>
    </lineage>
</organism>
<keyword evidence="5" id="KW-1185">Reference proteome</keyword>
<dbReference type="SUPFAM" id="SSF46689">
    <property type="entry name" value="Homeodomain-like"/>
    <property type="match status" value="1"/>
</dbReference>
<keyword evidence="1" id="KW-0238">DNA-binding</keyword>
<dbReference type="GO" id="GO:0003677">
    <property type="term" value="F:DNA binding"/>
    <property type="evidence" value="ECO:0007669"/>
    <property type="project" value="UniProtKB-KW"/>
</dbReference>
<dbReference type="AlphaFoldDB" id="A0A6L7GQ25"/>
<dbReference type="InterPro" id="IPR009057">
    <property type="entry name" value="Homeodomain-like_sf"/>
</dbReference>
<dbReference type="Proteomes" id="UP000475545">
    <property type="component" value="Unassembled WGS sequence"/>
</dbReference>